<dbReference type="GO" id="GO:0006935">
    <property type="term" value="P:chemotaxis"/>
    <property type="evidence" value="ECO:0007669"/>
    <property type="project" value="UniProtKB-KW"/>
</dbReference>
<evidence type="ECO:0000256" key="2">
    <source>
        <dbReference type="ARBA" id="ARBA00029447"/>
    </source>
</evidence>
<keyword evidence="3" id="KW-0807">Transducer</keyword>
<dbReference type="PROSITE" id="PS50111">
    <property type="entry name" value="CHEMOTAXIS_TRANSDUC_2"/>
    <property type="match status" value="1"/>
</dbReference>
<evidence type="ECO:0000313" key="6">
    <source>
        <dbReference type="EMBL" id="KAA1004085.1"/>
    </source>
</evidence>
<keyword evidence="1" id="KW-0145">Chemotaxis</keyword>
<evidence type="ECO:0000259" key="5">
    <source>
        <dbReference type="PROSITE" id="PS50111"/>
    </source>
</evidence>
<sequence>MRGITTTIDQMAVSSDDIAAENHTLSQQFSTQAETLNATNTAMEQIAQRVRESAEHAASANSLARQTSTAAQQSEQVVSAVVDKMTEINHTVHRMGEMITMIESIAFQTNLLALNASVEAARAGNHGRGFSGVAEEVRTLAHRSASAAREIKGLIGDSLQRVEHGSTLATRAGTAMQHVVGHVGDVARLIEHISASSDAQSHDVDRFSRGMGEMDAMLERDVQHVKGVASASANLREKARTLREAMSISLVERDLN</sequence>
<keyword evidence="7" id="KW-1185">Reference proteome</keyword>
<proteinExistence type="inferred from homology"/>
<dbReference type="AlphaFoldDB" id="A0A5B0GMN7"/>
<dbReference type="PANTHER" id="PTHR43531">
    <property type="entry name" value="PROTEIN ICFG"/>
    <property type="match status" value="1"/>
</dbReference>
<evidence type="ECO:0000313" key="7">
    <source>
        <dbReference type="Proteomes" id="UP000325273"/>
    </source>
</evidence>
<dbReference type="Proteomes" id="UP000325273">
    <property type="component" value="Unassembled WGS sequence"/>
</dbReference>
<dbReference type="PANTHER" id="PTHR43531:SF11">
    <property type="entry name" value="METHYL-ACCEPTING CHEMOTAXIS PROTEIN 3"/>
    <property type="match status" value="1"/>
</dbReference>
<protein>
    <recommendedName>
        <fullName evidence="5">Methyl-accepting transducer domain-containing protein</fullName>
    </recommendedName>
</protein>
<dbReference type="InterPro" id="IPR051310">
    <property type="entry name" value="MCP_chemotaxis"/>
</dbReference>
<reference evidence="6 7" key="1">
    <citation type="submission" date="2019-08" db="EMBL/GenBank/DDBJ databases">
        <title>Paraburkholderia sp. DCY113.</title>
        <authorList>
            <person name="Kang J."/>
        </authorList>
    </citation>
    <scope>NUCLEOTIDE SEQUENCE [LARGE SCALE GENOMIC DNA]</scope>
    <source>
        <strain evidence="6 7">DCY113</strain>
    </source>
</reference>
<comment type="similarity">
    <text evidence="2">Belongs to the methyl-accepting chemotaxis (MCP) protein family.</text>
</comment>
<gene>
    <name evidence="6" type="ORF">FVF58_33680</name>
</gene>
<dbReference type="InterPro" id="IPR004089">
    <property type="entry name" value="MCPsignal_dom"/>
</dbReference>
<dbReference type="GO" id="GO:0016020">
    <property type="term" value="C:membrane"/>
    <property type="evidence" value="ECO:0007669"/>
    <property type="project" value="InterPro"/>
</dbReference>
<dbReference type="Pfam" id="PF00015">
    <property type="entry name" value="MCPsignal"/>
    <property type="match status" value="1"/>
</dbReference>
<evidence type="ECO:0000256" key="3">
    <source>
        <dbReference type="PROSITE-ProRule" id="PRU00284"/>
    </source>
</evidence>
<dbReference type="SUPFAM" id="SSF58104">
    <property type="entry name" value="Methyl-accepting chemotaxis protein (MCP) signaling domain"/>
    <property type="match status" value="1"/>
</dbReference>
<dbReference type="SMART" id="SM00283">
    <property type="entry name" value="MA"/>
    <property type="match status" value="1"/>
</dbReference>
<evidence type="ECO:0000256" key="1">
    <source>
        <dbReference type="ARBA" id="ARBA00022500"/>
    </source>
</evidence>
<feature type="region of interest" description="Disordered" evidence="4">
    <location>
        <begin position="50"/>
        <end position="71"/>
    </location>
</feature>
<feature type="domain" description="Methyl-accepting transducer" evidence="5">
    <location>
        <begin position="7"/>
        <end position="236"/>
    </location>
</feature>
<accession>A0A5B0GMN7</accession>
<organism evidence="6 7">
    <name type="scientific">Paraburkholderia panacisoli</name>
    <dbReference type="NCBI Taxonomy" id="2603818"/>
    <lineage>
        <taxon>Bacteria</taxon>
        <taxon>Pseudomonadati</taxon>
        <taxon>Pseudomonadota</taxon>
        <taxon>Betaproteobacteria</taxon>
        <taxon>Burkholderiales</taxon>
        <taxon>Burkholderiaceae</taxon>
        <taxon>Paraburkholderia</taxon>
    </lineage>
</organism>
<comment type="caution">
    <text evidence="6">The sequence shown here is derived from an EMBL/GenBank/DDBJ whole genome shotgun (WGS) entry which is preliminary data.</text>
</comment>
<evidence type="ECO:0000256" key="4">
    <source>
        <dbReference type="SAM" id="MobiDB-lite"/>
    </source>
</evidence>
<name>A0A5B0GMN7_9BURK</name>
<dbReference type="EMBL" id="VTUZ01000030">
    <property type="protein sequence ID" value="KAA1004085.1"/>
    <property type="molecule type" value="Genomic_DNA"/>
</dbReference>
<dbReference type="GO" id="GO:0007165">
    <property type="term" value="P:signal transduction"/>
    <property type="evidence" value="ECO:0007669"/>
    <property type="project" value="UniProtKB-KW"/>
</dbReference>
<dbReference type="PRINTS" id="PR00260">
    <property type="entry name" value="CHEMTRNSDUCR"/>
</dbReference>
<dbReference type="GO" id="GO:0004888">
    <property type="term" value="F:transmembrane signaling receptor activity"/>
    <property type="evidence" value="ECO:0007669"/>
    <property type="project" value="InterPro"/>
</dbReference>
<dbReference type="InterPro" id="IPR004090">
    <property type="entry name" value="Chemotax_Me-accpt_rcpt"/>
</dbReference>
<dbReference type="Gene3D" id="1.10.287.950">
    <property type="entry name" value="Methyl-accepting chemotaxis protein"/>
    <property type="match status" value="1"/>
</dbReference>